<evidence type="ECO:0000313" key="1">
    <source>
        <dbReference type="EMBL" id="MBC8753752.1"/>
    </source>
</evidence>
<accession>A0ABR7Q5B8</accession>
<proteinExistence type="predicted"/>
<sequence length="77" mass="8034">MNKKSISSLSGMHKIIGGSDSCGVCPNIDDSLNAACTATGDQCDFSLNWNDNCPNGSGIISCLPSNESPDTVVHYPQ</sequence>
<keyword evidence="2" id="KW-1185">Reference proteome</keyword>
<gene>
    <name evidence="1" type="ORF">H2O64_03665</name>
</gene>
<dbReference type="Proteomes" id="UP000619238">
    <property type="component" value="Unassembled WGS sequence"/>
</dbReference>
<organism evidence="1 2">
    <name type="scientific">Kordia aestuariivivens</name>
    <dbReference type="NCBI Taxonomy" id="2759037"/>
    <lineage>
        <taxon>Bacteria</taxon>
        <taxon>Pseudomonadati</taxon>
        <taxon>Bacteroidota</taxon>
        <taxon>Flavobacteriia</taxon>
        <taxon>Flavobacteriales</taxon>
        <taxon>Flavobacteriaceae</taxon>
        <taxon>Kordia</taxon>
    </lineage>
</organism>
<comment type="caution">
    <text evidence="1">The sequence shown here is derived from an EMBL/GenBank/DDBJ whole genome shotgun (WGS) entry which is preliminary data.</text>
</comment>
<reference evidence="1 2" key="1">
    <citation type="submission" date="2020-07" db="EMBL/GenBank/DDBJ databases">
        <title>Description of Kordia aestuariivivens sp. nov., isolated from a tidal flat.</title>
        <authorList>
            <person name="Park S."/>
            <person name="Yoon J.-H."/>
        </authorList>
    </citation>
    <scope>NUCLEOTIDE SEQUENCE [LARGE SCALE GENOMIC DNA]</scope>
    <source>
        <strain evidence="1 2">YSTF-M3</strain>
    </source>
</reference>
<dbReference type="RefSeq" id="WP_187560792.1">
    <property type="nucleotide sequence ID" value="NZ_JACGWS010000002.1"/>
</dbReference>
<protein>
    <submittedName>
        <fullName evidence="1">Uncharacterized protein</fullName>
    </submittedName>
</protein>
<evidence type="ECO:0000313" key="2">
    <source>
        <dbReference type="Proteomes" id="UP000619238"/>
    </source>
</evidence>
<name>A0ABR7Q5B8_9FLAO</name>
<dbReference type="EMBL" id="JACGWS010000002">
    <property type="protein sequence ID" value="MBC8753752.1"/>
    <property type="molecule type" value="Genomic_DNA"/>
</dbReference>